<keyword evidence="1" id="KW-1133">Transmembrane helix</keyword>
<feature type="transmembrane region" description="Helical" evidence="1">
    <location>
        <begin position="5"/>
        <end position="22"/>
    </location>
</feature>
<evidence type="ECO:0000313" key="3">
    <source>
        <dbReference type="Proteomes" id="UP000023775"/>
    </source>
</evidence>
<accession>N9VM62</accession>
<dbReference type="PATRIC" id="fig|1268237.3.peg.1576"/>
<keyword evidence="1" id="KW-0472">Membrane</keyword>
<sequence>MLLFFWRASLLYMFPGVIFIYMRLTHTTFAELDLGVNSHKWLIIGFYGAYVLFWVLANRYLEQLLRRRGLR</sequence>
<organism evidence="2 3">
    <name type="scientific">Aeromonas diversa CDC 2478-85</name>
    <dbReference type="NCBI Taxonomy" id="1268237"/>
    <lineage>
        <taxon>Bacteria</taxon>
        <taxon>Pseudomonadati</taxon>
        <taxon>Pseudomonadota</taxon>
        <taxon>Gammaproteobacteria</taxon>
        <taxon>Aeromonadales</taxon>
        <taxon>Aeromonadaceae</taxon>
        <taxon>Aeromonas</taxon>
    </lineage>
</organism>
<dbReference type="OrthoDB" id="5588979at2"/>
<dbReference type="AlphaFoldDB" id="N9VM62"/>
<dbReference type="RefSeq" id="WP_005351320.1">
    <property type="nucleotide sequence ID" value="NZ_APVG01000016.1"/>
</dbReference>
<dbReference type="Proteomes" id="UP000023775">
    <property type="component" value="Unassembled WGS sequence"/>
</dbReference>
<evidence type="ECO:0000313" key="2">
    <source>
        <dbReference type="EMBL" id="ENY72461.1"/>
    </source>
</evidence>
<name>N9VM62_9GAMM</name>
<feature type="transmembrane region" description="Helical" evidence="1">
    <location>
        <begin position="42"/>
        <end position="61"/>
    </location>
</feature>
<gene>
    <name evidence="2" type="ORF">G114_08005</name>
</gene>
<dbReference type="EMBL" id="APVG01000016">
    <property type="protein sequence ID" value="ENY72461.1"/>
    <property type="molecule type" value="Genomic_DNA"/>
</dbReference>
<evidence type="ECO:0000256" key="1">
    <source>
        <dbReference type="SAM" id="Phobius"/>
    </source>
</evidence>
<keyword evidence="3" id="KW-1185">Reference proteome</keyword>
<keyword evidence="1" id="KW-0812">Transmembrane</keyword>
<reference evidence="2 3" key="1">
    <citation type="journal article" date="2013" name="Genome Announc.">
        <title>Draft Genome Sequence of the Aeromonas diversa Type Strain.</title>
        <authorList>
            <person name="Farfan M."/>
            <person name="Spataro N."/>
            <person name="Sanglas A."/>
            <person name="Albarral V."/>
            <person name="Loren J.G."/>
            <person name="Bosch E."/>
            <person name="Fuste M.C."/>
        </authorList>
    </citation>
    <scope>NUCLEOTIDE SEQUENCE [LARGE SCALE GENOMIC DNA]</scope>
    <source>
        <strain evidence="2 3">2478-85</strain>
    </source>
</reference>
<comment type="caution">
    <text evidence="2">The sequence shown here is derived from an EMBL/GenBank/DDBJ whole genome shotgun (WGS) entry which is preliminary data.</text>
</comment>
<proteinExistence type="predicted"/>
<protein>
    <submittedName>
        <fullName evidence="2">Uncharacterized protein</fullName>
    </submittedName>
</protein>